<sequence length="466" mass="49036">MSAFTSRLLEALGPDVVRTEPEDLAVFAFDAYSEDRLPAAAVIPRNAREVARAIAIARECGEPVVPRGAGTGLCGGAVPSRGGLVISFARMNRLLELDVRNRRARVQPGLINLELSHAIASQGVFYAPDPSSQKISTIGGNVGTNAGGAHCLRYGTTTNHVLGLEYVDTHGAVHRVSLDDPGYDLTGVLVGSEGTLGVITEVDVRLMTVPEAVRVCVAAFADVESASEAVSAIIGAGIVPTALEIMDALITRAVEAHYHAGYPENAGAVLLAELAGTHDDVAAGEALLARIAKDHGALSWRAARDQAECDALWAARKGAAGAIGRIAPNYYIQDACVPRTRLPEVMHEIDAIARDHQLPVGNVFHAGDGNLHPLLIFDRRERRQVDAVVAAGTEILRTCIAMGGTISGEHGIGYEKKESLSLVFSPDDLAAMGNVRAVFDPARAFNPDKIFPAGARCGEVGPPVHA</sequence>
<evidence type="ECO:0000256" key="2">
    <source>
        <dbReference type="ARBA" id="ARBA00008000"/>
    </source>
</evidence>
<dbReference type="KEGG" id="vab:WPS_09400"/>
<evidence type="ECO:0000313" key="8">
    <source>
        <dbReference type="Proteomes" id="UP001317532"/>
    </source>
</evidence>
<evidence type="ECO:0000256" key="5">
    <source>
        <dbReference type="ARBA" id="ARBA00023002"/>
    </source>
</evidence>
<evidence type="ECO:0000313" key="7">
    <source>
        <dbReference type="EMBL" id="BDE05664.1"/>
    </source>
</evidence>
<gene>
    <name evidence="7" type="ORF">WPS_09400</name>
</gene>
<dbReference type="EMBL" id="AP025523">
    <property type="protein sequence ID" value="BDE05664.1"/>
    <property type="molecule type" value="Genomic_DNA"/>
</dbReference>
<dbReference type="Gene3D" id="3.30.70.2740">
    <property type="match status" value="1"/>
</dbReference>
<accession>A0AAN1XVC9</accession>
<dbReference type="InterPro" id="IPR036318">
    <property type="entry name" value="FAD-bd_PCMH-like_sf"/>
</dbReference>
<dbReference type="Gene3D" id="3.30.465.10">
    <property type="match status" value="1"/>
</dbReference>
<dbReference type="Gene3D" id="1.10.45.10">
    <property type="entry name" value="Vanillyl-alcohol Oxidase, Chain A, domain 4"/>
    <property type="match status" value="1"/>
</dbReference>
<dbReference type="Proteomes" id="UP001317532">
    <property type="component" value="Chromosome"/>
</dbReference>
<dbReference type="RefSeq" id="WP_317996691.1">
    <property type="nucleotide sequence ID" value="NZ_AP025523.1"/>
</dbReference>
<dbReference type="GO" id="GO:0071949">
    <property type="term" value="F:FAD binding"/>
    <property type="evidence" value="ECO:0007669"/>
    <property type="project" value="InterPro"/>
</dbReference>
<reference evidence="7 8" key="1">
    <citation type="journal article" date="2022" name="ISME Commun">
        <title>Vulcanimicrobium alpinus gen. nov. sp. nov., the first cultivated representative of the candidate phylum 'Eremiobacterota', is a metabolically versatile aerobic anoxygenic phototroph.</title>
        <authorList>
            <person name="Yabe S."/>
            <person name="Muto K."/>
            <person name="Abe K."/>
            <person name="Yokota A."/>
            <person name="Staudigel H."/>
            <person name="Tebo B.M."/>
        </authorList>
    </citation>
    <scope>NUCLEOTIDE SEQUENCE [LARGE SCALE GENOMIC DNA]</scope>
    <source>
        <strain evidence="7 8">WC8-2</strain>
    </source>
</reference>
<dbReference type="InterPro" id="IPR016164">
    <property type="entry name" value="FAD-linked_Oxase-like_C"/>
</dbReference>
<dbReference type="PANTHER" id="PTHR42934:SF1">
    <property type="entry name" value="GLYCOLATE OXIDASE SUBUNIT GLCD"/>
    <property type="match status" value="1"/>
</dbReference>
<dbReference type="InterPro" id="IPR006094">
    <property type="entry name" value="Oxid_FAD_bind_N"/>
</dbReference>
<dbReference type="AlphaFoldDB" id="A0AAN1XVC9"/>
<evidence type="ECO:0000259" key="6">
    <source>
        <dbReference type="PROSITE" id="PS51387"/>
    </source>
</evidence>
<organism evidence="7 8">
    <name type="scientific">Vulcanimicrobium alpinum</name>
    <dbReference type="NCBI Taxonomy" id="3016050"/>
    <lineage>
        <taxon>Bacteria</taxon>
        <taxon>Bacillati</taxon>
        <taxon>Vulcanimicrobiota</taxon>
        <taxon>Vulcanimicrobiia</taxon>
        <taxon>Vulcanimicrobiales</taxon>
        <taxon>Vulcanimicrobiaceae</taxon>
        <taxon>Vulcanimicrobium</taxon>
    </lineage>
</organism>
<dbReference type="Pfam" id="PF01565">
    <property type="entry name" value="FAD_binding_4"/>
    <property type="match status" value="1"/>
</dbReference>
<dbReference type="PANTHER" id="PTHR42934">
    <property type="entry name" value="GLYCOLATE OXIDASE SUBUNIT GLCD"/>
    <property type="match status" value="1"/>
</dbReference>
<evidence type="ECO:0000256" key="1">
    <source>
        <dbReference type="ARBA" id="ARBA00001974"/>
    </source>
</evidence>
<protein>
    <submittedName>
        <fullName evidence="7">FAD-binding protein</fullName>
    </submittedName>
</protein>
<comment type="similarity">
    <text evidence="2">Belongs to the FAD-binding oxidoreductase/transferase type 4 family.</text>
</comment>
<dbReference type="InterPro" id="IPR004113">
    <property type="entry name" value="FAD-bd_oxidored_4_C"/>
</dbReference>
<dbReference type="GO" id="GO:0016491">
    <property type="term" value="F:oxidoreductase activity"/>
    <property type="evidence" value="ECO:0007669"/>
    <property type="project" value="UniProtKB-KW"/>
</dbReference>
<keyword evidence="5" id="KW-0560">Oxidoreductase</keyword>
<name>A0AAN1XVC9_UNVUL</name>
<dbReference type="InterPro" id="IPR051914">
    <property type="entry name" value="FAD-linked_OxidoTrans_Type4"/>
</dbReference>
<dbReference type="InterPro" id="IPR016171">
    <property type="entry name" value="Vanillyl_alc_oxidase_C-sub2"/>
</dbReference>
<keyword evidence="8" id="KW-1185">Reference proteome</keyword>
<dbReference type="SUPFAM" id="SSF55103">
    <property type="entry name" value="FAD-linked oxidases, C-terminal domain"/>
    <property type="match status" value="1"/>
</dbReference>
<keyword evidence="4" id="KW-0274">FAD</keyword>
<feature type="domain" description="FAD-binding PCMH-type" evidence="6">
    <location>
        <begin position="34"/>
        <end position="209"/>
    </location>
</feature>
<dbReference type="InterPro" id="IPR016169">
    <property type="entry name" value="FAD-bd_PCMH_sub2"/>
</dbReference>
<evidence type="ECO:0000256" key="4">
    <source>
        <dbReference type="ARBA" id="ARBA00022827"/>
    </source>
</evidence>
<dbReference type="InterPro" id="IPR016166">
    <property type="entry name" value="FAD-bd_PCMH"/>
</dbReference>
<dbReference type="PROSITE" id="PS51387">
    <property type="entry name" value="FAD_PCMH"/>
    <property type="match status" value="1"/>
</dbReference>
<comment type="cofactor">
    <cofactor evidence="1">
        <name>FAD</name>
        <dbReference type="ChEBI" id="CHEBI:57692"/>
    </cofactor>
</comment>
<evidence type="ECO:0000256" key="3">
    <source>
        <dbReference type="ARBA" id="ARBA00022630"/>
    </source>
</evidence>
<keyword evidence="3" id="KW-0285">Flavoprotein</keyword>
<proteinExistence type="inferred from homology"/>
<dbReference type="FunFam" id="3.30.70.2740:FF:000001">
    <property type="entry name" value="D-lactate dehydrogenase mitochondrial"/>
    <property type="match status" value="1"/>
</dbReference>
<dbReference type="SUPFAM" id="SSF56176">
    <property type="entry name" value="FAD-binding/transporter-associated domain-like"/>
    <property type="match status" value="1"/>
</dbReference>
<dbReference type="Pfam" id="PF02913">
    <property type="entry name" value="FAD-oxidase_C"/>
    <property type="match status" value="1"/>
</dbReference>